<dbReference type="OrthoDB" id="10568276at2759"/>
<dbReference type="Proteomes" id="UP000604825">
    <property type="component" value="Unassembled WGS sequence"/>
</dbReference>
<protein>
    <submittedName>
        <fullName evidence="1">Uncharacterized protein</fullName>
    </submittedName>
</protein>
<evidence type="ECO:0000313" key="2">
    <source>
        <dbReference type="Proteomes" id="UP000604825"/>
    </source>
</evidence>
<keyword evidence="2" id="KW-1185">Reference proteome</keyword>
<organism evidence="1 2">
    <name type="scientific">Miscanthus lutarioriparius</name>
    <dbReference type="NCBI Taxonomy" id="422564"/>
    <lineage>
        <taxon>Eukaryota</taxon>
        <taxon>Viridiplantae</taxon>
        <taxon>Streptophyta</taxon>
        <taxon>Embryophyta</taxon>
        <taxon>Tracheophyta</taxon>
        <taxon>Spermatophyta</taxon>
        <taxon>Magnoliopsida</taxon>
        <taxon>Liliopsida</taxon>
        <taxon>Poales</taxon>
        <taxon>Poaceae</taxon>
        <taxon>PACMAD clade</taxon>
        <taxon>Panicoideae</taxon>
        <taxon>Andropogonodae</taxon>
        <taxon>Andropogoneae</taxon>
        <taxon>Saccharinae</taxon>
        <taxon>Miscanthus</taxon>
    </lineage>
</organism>
<evidence type="ECO:0000313" key="1">
    <source>
        <dbReference type="EMBL" id="CAD6270186.1"/>
    </source>
</evidence>
<comment type="caution">
    <text evidence="1">The sequence shown here is derived from an EMBL/GenBank/DDBJ whole genome shotgun (WGS) entry which is preliminary data.</text>
</comment>
<name>A0A811RK28_9POAL</name>
<dbReference type="AlphaFoldDB" id="A0A811RK28"/>
<gene>
    <name evidence="1" type="ORF">NCGR_LOCUS53480</name>
</gene>
<accession>A0A811RK28</accession>
<proteinExistence type="predicted"/>
<reference evidence="1" key="1">
    <citation type="submission" date="2020-10" db="EMBL/GenBank/DDBJ databases">
        <authorList>
            <person name="Han B."/>
            <person name="Lu T."/>
            <person name="Zhao Q."/>
            <person name="Huang X."/>
            <person name="Zhao Y."/>
        </authorList>
    </citation>
    <scope>NUCLEOTIDE SEQUENCE</scope>
</reference>
<sequence>MEEEIRAEFQSSGFSIGGVGPEDAAQILSTLLTYCINYKMSPADLVSNWEVYYLNRSALSR</sequence>
<dbReference type="EMBL" id="CAJGYO010000015">
    <property type="protein sequence ID" value="CAD6270186.1"/>
    <property type="molecule type" value="Genomic_DNA"/>
</dbReference>